<evidence type="ECO:0000313" key="1">
    <source>
        <dbReference type="EMBL" id="MBR0653296.1"/>
    </source>
</evidence>
<accession>A0ABS5EQL8</accession>
<protein>
    <submittedName>
        <fullName evidence="1">Uncharacterized protein</fullName>
    </submittedName>
</protein>
<organism evidence="1 2">
    <name type="scientific">Neoroseomonas terrae</name>
    <dbReference type="NCBI Taxonomy" id="424799"/>
    <lineage>
        <taxon>Bacteria</taxon>
        <taxon>Pseudomonadati</taxon>
        <taxon>Pseudomonadota</taxon>
        <taxon>Alphaproteobacteria</taxon>
        <taxon>Acetobacterales</taxon>
        <taxon>Acetobacteraceae</taxon>
        <taxon>Neoroseomonas</taxon>
    </lineage>
</organism>
<comment type="caution">
    <text evidence="1">The sequence shown here is derived from an EMBL/GenBank/DDBJ whole genome shotgun (WGS) entry which is preliminary data.</text>
</comment>
<sequence length="206" mass="22799">MSVPEITLASAALRLLGEVSIAALDEGSDLAETVQRLQEDTVKALLIEHPWRFTMRKAQLARVSDDPINEWTYAHGLPVPRLGIRAMRSSAGPGDSLVRQYEVFDNRVYSHSPNLWCDYQTEVPPGAWPPYFYNLVRNALASDFAVPVGAGTSAAEMYHRRAFGTPSENRNGGLMGVAKRLDSQQQPPQQVTDFPLLAARFGGRPY</sequence>
<dbReference type="RefSeq" id="WP_211872002.1">
    <property type="nucleotide sequence ID" value="NZ_JAAEDI010000045.1"/>
</dbReference>
<keyword evidence="2" id="KW-1185">Reference proteome</keyword>
<name>A0ABS5EQL8_9PROT</name>
<reference evidence="2" key="1">
    <citation type="journal article" date="2021" name="Syst. Appl. Microbiol.">
        <title>Roseomonas hellenica sp. nov., isolated from roots of wild-growing Alkanna tinctoria.</title>
        <authorList>
            <person name="Rat A."/>
            <person name="Naranjo H.D."/>
            <person name="Lebbe L."/>
            <person name="Cnockaert M."/>
            <person name="Krigas N."/>
            <person name="Grigoriadou K."/>
            <person name="Maloupa E."/>
            <person name="Willems A."/>
        </authorList>
    </citation>
    <scope>NUCLEOTIDE SEQUENCE [LARGE SCALE GENOMIC DNA]</scope>
    <source>
        <strain evidence="2">LMG 31159</strain>
    </source>
</reference>
<dbReference type="EMBL" id="JAAEDI010000045">
    <property type="protein sequence ID" value="MBR0653296.1"/>
    <property type="molecule type" value="Genomic_DNA"/>
</dbReference>
<proteinExistence type="predicted"/>
<gene>
    <name evidence="1" type="ORF">GXW78_26825</name>
</gene>
<evidence type="ECO:0000313" key="2">
    <source>
        <dbReference type="Proteomes" id="UP000698752"/>
    </source>
</evidence>
<dbReference type="Proteomes" id="UP000698752">
    <property type="component" value="Unassembled WGS sequence"/>
</dbReference>